<dbReference type="Gene3D" id="3.40.50.1860">
    <property type="match status" value="2"/>
</dbReference>
<dbReference type="InterPro" id="IPR001920">
    <property type="entry name" value="Asp/Glu_race"/>
</dbReference>
<comment type="similarity">
    <text evidence="1">Belongs to the aspartate/glutamate racemases family.</text>
</comment>
<keyword evidence="4" id="KW-1185">Reference proteome</keyword>
<dbReference type="RefSeq" id="WP_119454898.1">
    <property type="nucleotide sequence ID" value="NZ_QWGA01000008.1"/>
</dbReference>
<evidence type="ECO:0000313" key="4">
    <source>
        <dbReference type="Proteomes" id="UP000265845"/>
    </source>
</evidence>
<evidence type="ECO:0000256" key="1">
    <source>
        <dbReference type="ARBA" id="ARBA00007847"/>
    </source>
</evidence>
<dbReference type="Pfam" id="PF01177">
    <property type="entry name" value="Asp_Glu_race"/>
    <property type="match status" value="1"/>
</dbReference>
<dbReference type="InterPro" id="IPR033134">
    <property type="entry name" value="Asp/Glu_racemase_AS_2"/>
</dbReference>
<dbReference type="EMBL" id="QWGA01000008">
    <property type="protein sequence ID" value="RIJ27521.1"/>
    <property type="molecule type" value="Genomic_DNA"/>
</dbReference>
<gene>
    <name evidence="3" type="ORF">D1222_14080</name>
</gene>
<dbReference type="Proteomes" id="UP000265845">
    <property type="component" value="Unassembled WGS sequence"/>
</dbReference>
<dbReference type="OrthoDB" id="9803739at2"/>
<protein>
    <submittedName>
        <fullName evidence="3">Aspartate/glutamate racemase family protein</fullName>
    </submittedName>
</protein>
<name>A0A399RAN8_9PROT</name>
<dbReference type="NCBIfam" id="TIGR00035">
    <property type="entry name" value="asp_race"/>
    <property type="match status" value="1"/>
</dbReference>
<evidence type="ECO:0000256" key="2">
    <source>
        <dbReference type="ARBA" id="ARBA00023235"/>
    </source>
</evidence>
<reference evidence="3 4" key="1">
    <citation type="submission" date="2018-08" db="EMBL/GenBank/DDBJ databases">
        <title>Henriciella mobilis sp. nov., isolated from seawater.</title>
        <authorList>
            <person name="Cheng H."/>
            <person name="Wu Y.-H."/>
            <person name="Xu X.-W."/>
            <person name="Guo L.-L."/>
        </authorList>
    </citation>
    <scope>NUCLEOTIDE SEQUENCE [LARGE SCALE GENOMIC DNA]</scope>
    <source>
        <strain evidence="3 4">CCUG67844</strain>
    </source>
</reference>
<dbReference type="SUPFAM" id="SSF53681">
    <property type="entry name" value="Aspartate/glutamate racemase"/>
    <property type="match status" value="2"/>
</dbReference>
<proteinExistence type="inferred from homology"/>
<accession>A0A399RAN8</accession>
<dbReference type="GO" id="GO:0047661">
    <property type="term" value="F:amino-acid racemase activity"/>
    <property type="evidence" value="ECO:0007669"/>
    <property type="project" value="InterPro"/>
</dbReference>
<keyword evidence="2" id="KW-0413">Isomerase</keyword>
<dbReference type="AlphaFoldDB" id="A0A399RAN8"/>
<dbReference type="PANTHER" id="PTHR21198">
    <property type="entry name" value="GLUTAMATE RACEMASE"/>
    <property type="match status" value="1"/>
</dbReference>
<organism evidence="3 4">
    <name type="scientific">Henriciella algicola</name>
    <dbReference type="NCBI Taxonomy" id="1608422"/>
    <lineage>
        <taxon>Bacteria</taxon>
        <taxon>Pseudomonadati</taxon>
        <taxon>Pseudomonadota</taxon>
        <taxon>Alphaproteobacteria</taxon>
        <taxon>Hyphomonadales</taxon>
        <taxon>Hyphomonadaceae</taxon>
        <taxon>Henriciella</taxon>
    </lineage>
</organism>
<evidence type="ECO:0000313" key="3">
    <source>
        <dbReference type="EMBL" id="RIJ27521.1"/>
    </source>
</evidence>
<sequence length="235" mass="24893">MKRIGILGGMSPESTIIYYRALNAGARERLGALATADCVIASMNFGEIQAMQKAGDWAGAGEHLASAAKRLEAAGADLILLATNTMHRCADAIENALGVPFLHIADATAIRLKSDGRARPLLLGTAYTMEQDFYKGRLADQHGLGVIVPGDADRARIHGVIFDELVNGITTDASRDAFLDIVRKYGKAGADSVILGCTEIGMLLDASNSPLPVYDTALIHCEVALDLALGDLERT</sequence>
<dbReference type="InterPro" id="IPR015942">
    <property type="entry name" value="Asp/Glu/hydantoin_racemase"/>
</dbReference>
<dbReference type="PROSITE" id="PS00924">
    <property type="entry name" value="ASP_GLU_RACEMASE_2"/>
    <property type="match status" value="1"/>
</dbReference>
<dbReference type="PANTHER" id="PTHR21198:SF7">
    <property type="entry name" value="ASPARTATE-GLUTAMATE RACEMASE FAMILY"/>
    <property type="match status" value="1"/>
</dbReference>
<dbReference type="InterPro" id="IPR004380">
    <property type="entry name" value="Asp_race"/>
</dbReference>
<comment type="caution">
    <text evidence="3">The sequence shown here is derived from an EMBL/GenBank/DDBJ whole genome shotgun (WGS) entry which is preliminary data.</text>
</comment>